<dbReference type="RefSeq" id="XP_067545096.1">
    <property type="nucleotide sequence ID" value="XM_067689366.1"/>
</dbReference>
<gene>
    <name evidence="1" type="ORF">NEDG_01948</name>
</gene>
<evidence type="ECO:0000313" key="2">
    <source>
        <dbReference type="Proteomes" id="UP000185944"/>
    </source>
</evidence>
<dbReference type="EMBL" id="LTDL01000016">
    <property type="protein sequence ID" value="OAG31421.1"/>
    <property type="molecule type" value="Genomic_DNA"/>
</dbReference>
<protein>
    <recommendedName>
        <fullName evidence="3">Proliferating cell nuclear antigen</fullName>
    </recommendedName>
</protein>
<evidence type="ECO:0000313" key="1">
    <source>
        <dbReference type="EMBL" id="OAG31421.1"/>
    </source>
</evidence>
<name>A0A177EIW2_9MICR</name>
<proteinExistence type="predicted"/>
<accession>A0A177EIW2</accession>
<keyword evidence="2" id="KW-1185">Reference proteome</keyword>
<reference evidence="1 2" key="1">
    <citation type="submission" date="2016-02" db="EMBL/GenBank/DDBJ databases">
        <title>Discovery of a natural microsporidian pathogen with a broad tissue tropism in Caenorhabditis elegans.</title>
        <authorList>
            <person name="Luallen R.J."/>
            <person name="Reinke A.W."/>
            <person name="Tong L."/>
            <person name="Botts M.R."/>
            <person name="Felix M.-A."/>
            <person name="Troemel E.R."/>
        </authorList>
    </citation>
    <scope>NUCLEOTIDE SEQUENCE [LARGE SCALE GENOMIC DNA]</scope>
    <source>
        <strain evidence="1 2">JUm2807</strain>
    </source>
</reference>
<evidence type="ECO:0008006" key="3">
    <source>
        <dbReference type="Google" id="ProtNLM"/>
    </source>
</evidence>
<comment type="caution">
    <text evidence="1">The sequence shown here is derived from an EMBL/GenBank/DDBJ whole genome shotgun (WGS) entry which is preliminary data.</text>
</comment>
<dbReference type="VEuPathDB" id="MicrosporidiaDB:NEDG_01948"/>
<dbReference type="Proteomes" id="UP000185944">
    <property type="component" value="Unassembled WGS sequence"/>
</dbReference>
<sequence>MEVLHGALTALKPTVFLNIAVHEGVVAIEAETPSYTVCARIPTLATGTGAAHTYKTEHALTACNNCTKITEENGTLTFFQVSSGFFIQRSIQPVIYTLSTEEALSEYTTQVSLKISVFKKLLPFFKDGDVTIFLSNGVLYMHASSTEGEDVLKLSSITIHQEGTDKGKVPFSALKHVAPLLPFCESISLMFNSTHLSLLLIFKEDLAHYTVVAGTKPLD</sequence>
<dbReference type="AlphaFoldDB" id="A0A177EIW2"/>
<dbReference type="GeneID" id="93648298"/>
<organism evidence="1 2">
    <name type="scientific">Nematocida displodere</name>
    <dbReference type="NCBI Taxonomy" id="1805483"/>
    <lineage>
        <taxon>Eukaryota</taxon>
        <taxon>Fungi</taxon>
        <taxon>Fungi incertae sedis</taxon>
        <taxon>Microsporidia</taxon>
        <taxon>Nematocida</taxon>
    </lineage>
</organism>
<dbReference type="OrthoDB" id="2195712at2759"/>